<dbReference type="InterPro" id="IPR003669">
    <property type="entry name" value="Thymidylate_synthase_ThyX"/>
</dbReference>
<dbReference type="Pfam" id="PF02511">
    <property type="entry name" value="Thy1"/>
    <property type="match status" value="1"/>
</dbReference>
<protein>
    <submittedName>
        <fullName evidence="1">FAD-dependent thymidylate synthase</fullName>
    </submittedName>
</protein>
<dbReference type="Gene3D" id="3.30.1360.170">
    <property type="match status" value="1"/>
</dbReference>
<dbReference type="GO" id="GO:0050660">
    <property type="term" value="F:flavin adenine dinucleotide binding"/>
    <property type="evidence" value="ECO:0007669"/>
    <property type="project" value="InterPro"/>
</dbReference>
<reference evidence="1" key="1">
    <citation type="submission" date="2023-09" db="EMBL/GenBank/DDBJ databases">
        <title>Arcobacter tbilisiensis sp. nov. isolated from chicken meat in Tbilisi, Georgia.</title>
        <authorList>
            <person name="Matthias R."/>
            <person name="Zautner A.E."/>
        </authorList>
    </citation>
    <scope>NUCLEOTIDE SEQUENCE</scope>
    <source>
        <strain evidence="1">LEO 107</strain>
    </source>
</reference>
<dbReference type="GO" id="GO:0006231">
    <property type="term" value="P:dTMP biosynthetic process"/>
    <property type="evidence" value="ECO:0007669"/>
    <property type="project" value="InterPro"/>
</dbReference>
<dbReference type="InterPro" id="IPR036098">
    <property type="entry name" value="Thymidylate_synthase_ThyX_sf"/>
</dbReference>
<dbReference type="GO" id="GO:0050797">
    <property type="term" value="F:thymidylate synthase (FAD) activity"/>
    <property type="evidence" value="ECO:0007669"/>
    <property type="project" value="InterPro"/>
</dbReference>
<evidence type="ECO:0000313" key="1">
    <source>
        <dbReference type="EMBL" id="WNL16288.1"/>
    </source>
</evidence>
<dbReference type="EMBL" id="CP134846">
    <property type="protein sequence ID" value="WNL16288.1"/>
    <property type="molecule type" value="Genomic_DNA"/>
</dbReference>
<dbReference type="PANTHER" id="PTHR34934">
    <property type="entry name" value="FLAVIN-DEPENDENT THYMIDYLATE SYNTHASE"/>
    <property type="match status" value="1"/>
</dbReference>
<gene>
    <name evidence="1" type="ORF">RJG54_08695</name>
</gene>
<accession>A0AA96CV58</accession>
<dbReference type="GO" id="GO:0070402">
    <property type="term" value="F:NADPH binding"/>
    <property type="evidence" value="ECO:0007669"/>
    <property type="project" value="TreeGrafter"/>
</dbReference>
<dbReference type="GO" id="GO:0004799">
    <property type="term" value="F:thymidylate synthase activity"/>
    <property type="evidence" value="ECO:0007669"/>
    <property type="project" value="TreeGrafter"/>
</dbReference>
<proteinExistence type="predicted"/>
<dbReference type="PANTHER" id="PTHR34934:SF1">
    <property type="entry name" value="FLAVIN-DEPENDENT THYMIDYLATE SYNTHASE"/>
    <property type="match status" value="1"/>
</dbReference>
<dbReference type="SUPFAM" id="SSF69796">
    <property type="entry name" value="Thymidylate synthase-complementing protein Thy1"/>
    <property type="match status" value="1"/>
</dbReference>
<sequence>MELINKKENIFGDDIAFVEQYNFSTANISEENRIKAITTVASICYQNPKAIGSESLYNRLLAESKGLPSSSFEFVPVILTAKKLRKIGSIINKEIYVKHDFEYNVAKFGEMIEDGKYLLTNLRALIADVGEYAKEFYNTPEECEIIKQHFKVFLYKVDLPTRSQMVRHRVSWQELSRRYVSGSRVPFEFYVSENMKKVNLCDSTKNILIRTSDGDIDDVSFSTSNILNICLDFYEQALKQGVKPQEARSIIPQAAYTQIWGAFMPKQLDNYFKLRLDESSQWEIRQTAIFMRELLGY</sequence>
<name>A0AA96CV58_9BACT</name>
<dbReference type="AlphaFoldDB" id="A0AA96CV58"/>
<dbReference type="CDD" id="cd20175">
    <property type="entry name" value="ThyX"/>
    <property type="match status" value="1"/>
</dbReference>
<organism evidence="1">
    <name type="scientific">Arcobacter sp. AZ-2023</name>
    <dbReference type="NCBI Taxonomy" id="3074453"/>
    <lineage>
        <taxon>Bacteria</taxon>
        <taxon>Pseudomonadati</taxon>
        <taxon>Campylobacterota</taxon>
        <taxon>Epsilonproteobacteria</taxon>
        <taxon>Campylobacterales</taxon>
        <taxon>Arcobacteraceae</taxon>
        <taxon>Arcobacter</taxon>
    </lineage>
</organism>
<dbReference type="PROSITE" id="PS51331">
    <property type="entry name" value="THYX"/>
    <property type="match status" value="1"/>
</dbReference>